<gene>
    <name evidence="3" type="ORF">PRELSG_1117100</name>
</gene>
<name>A0A1J1H7D3_PLARL</name>
<organism evidence="3 4">
    <name type="scientific">Plasmodium relictum</name>
    <dbReference type="NCBI Taxonomy" id="85471"/>
    <lineage>
        <taxon>Eukaryota</taxon>
        <taxon>Sar</taxon>
        <taxon>Alveolata</taxon>
        <taxon>Apicomplexa</taxon>
        <taxon>Aconoidasida</taxon>
        <taxon>Haemosporida</taxon>
        <taxon>Plasmodiidae</taxon>
        <taxon>Plasmodium</taxon>
        <taxon>Plasmodium (Haemamoeba)</taxon>
    </lineage>
</organism>
<dbReference type="OMA" id="DYNFCSK"/>
<dbReference type="VEuPathDB" id="PlasmoDB:PRELSG_1117100"/>
<keyword evidence="2" id="KW-1133">Transmembrane helix</keyword>
<evidence type="ECO:0000313" key="3">
    <source>
        <dbReference type="EMBL" id="CRH00825.1"/>
    </source>
</evidence>
<keyword evidence="4" id="KW-1185">Reference proteome</keyword>
<feature type="compositionally biased region" description="Basic and acidic residues" evidence="1">
    <location>
        <begin position="807"/>
        <end position="818"/>
    </location>
</feature>
<protein>
    <submittedName>
        <fullName evidence="3">Uncharacterized protein</fullName>
    </submittedName>
</protein>
<evidence type="ECO:0000256" key="2">
    <source>
        <dbReference type="SAM" id="Phobius"/>
    </source>
</evidence>
<proteinExistence type="predicted"/>
<feature type="compositionally biased region" description="Acidic residues" evidence="1">
    <location>
        <begin position="819"/>
        <end position="851"/>
    </location>
</feature>
<evidence type="ECO:0000313" key="4">
    <source>
        <dbReference type="Proteomes" id="UP000220158"/>
    </source>
</evidence>
<dbReference type="RefSeq" id="XP_028533827.1">
    <property type="nucleotide sequence ID" value="XM_028677437.1"/>
</dbReference>
<feature type="transmembrane region" description="Helical" evidence="2">
    <location>
        <begin position="51"/>
        <end position="70"/>
    </location>
</feature>
<keyword evidence="2" id="KW-0812">Transmembrane</keyword>
<feature type="region of interest" description="Disordered" evidence="1">
    <location>
        <begin position="779"/>
        <end position="890"/>
    </location>
</feature>
<dbReference type="OrthoDB" id="392868at2759"/>
<feature type="compositionally biased region" description="Basic and acidic residues" evidence="1">
    <location>
        <begin position="868"/>
        <end position="878"/>
    </location>
</feature>
<feature type="region of interest" description="Disordered" evidence="1">
    <location>
        <begin position="254"/>
        <end position="276"/>
    </location>
</feature>
<feature type="compositionally biased region" description="Acidic residues" evidence="1">
    <location>
        <begin position="785"/>
        <end position="806"/>
    </location>
</feature>
<evidence type="ECO:0000256" key="1">
    <source>
        <dbReference type="SAM" id="MobiDB-lite"/>
    </source>
</evidence>
<dbReference type="GeneID" id="39736949"/>
<accession>A0A1J1H7D3</accession>
<reference evidence="3 4" key="1">
    <citation type="submission" date="2015-04" db="EMBL/GenBank/DDBJ databases">
        <authorList>
            <consortium name="Pathogen Informatics"/>
        </authorList>
    </citation>
    <scope>NUCLEOTIDE SEQUENCE [LARGE SCALE GENOMIC DNA]</scope>
    <source>
        <strain evidence="3 4">SGS1</strain>
    </source>
</reference>
<feature type="compositionally biased region" description="Basic and acidic residues" evidence="1">
    <location>
        <begin position="258"/>
        <end position="274"/>
    </location>
</feature>
<sequence>MDFFIIILTILFIYFLFDYNFCSKGLVFYIGNKSLKILKKCNNIEKAYRSTIYLMHPFFQHMFVHLYYFYLEKKKNYLSNLIFEKLEKSTYNSNRSDVSNFLIRIIEKIKKFLYIKLLNIFFFIVEYTNIYENINFNSYINTREVLNNNSFGTIIIDYYLPNATIKKKNVKNCNKLNNSDKIDLYDLVNINKQKKINLILIDKKWKRILNIEKVDNANVHYLYLQDTVLIQYLQFSCILKNGLLKKLNDRNEKKKVHDIKEKEKTSKEEKENNKQKNITIINKESKKEIKRNNAKKEQEKDEKLKNGTITTTELEKEIKLKSNIVTNEEMKENIIIKEKELNEKLNEKEKVQNSNNVKKTKENIIKDKLNIYLNQLKYKNIKGIIVIVPEVFYNYINIKDMSNKIPLYYFLTKDIKIDSLTIIAKLLGYICVHIHINVNFGLSIPFIFRTKNTNIFNISNNFNIHANENYFNMRNRDSSMDIKKSEDSSYMNNLKSSFTSENNRYEQVGCSSSYASYNEKEKINFNNKFCDDNNIYNYENISNNSYKNDVFNGKYNNERFYTEETNIPLFSSPFSFFSDNYNDLNIAMNHFRTIFKNYNFVFLSFNDGTNVLLNYFLEKIYKKKKKTGMDENINNQFNLNNANVYKYHLQKHKDNNDIKTDLCDNVNEKKNNSKTFQSNKSEEEKDDINMQNKNNIMNLFFKDKKKVKENKEREKYKELKKSNVETVLCDIKKKEKKILCNIYDKEGKKDKLDEKNSEDSNASYDEVRIINEVVNEQIKNKVEVGEEEEEEEEEEEDDEDEDYEEEINGRKKDDGEEKAYEEEDYVVYDNDYEEDNNDNEENEDGDEEYLGDEERKDINEKKKRGKEKKNGTEKNKEKHEKKRRKNNKEKLKREEIESFLSLSKFNNIFNRSKEIILEKNNEEYKNKIKKNESKLSNLNKTKITTKKLASNTNKDYSNNKYTNLNLTNFTPIIKKNENICEKISAENFKDNIEENKIKSNDNFIEYLKNKKIKLNVLKKFESKELKMKDDIVKDASGFSQKFRYSFFKIKNKFKQNFNNSESKIIQDKKNIERDKMMINSFNKNKNGKGSEENNSTLMDSHFDDYRKKHTKELCILINFSYNNMFDIFNYPDDFIEKKKKKFLIIHKIFYSLNIFFNSFSTIIKQRYFFSCTNELTKFLKISLFFNYDGKSINKINNQNTTKYNILCDINKSCSTCEKKLRYLKDRYCVSHNKDIHLNNMIYNENNCILNNSNNIKLEGDVLNIHKCYKNSENYNKNDSNYTLSCYNNKSKDYNQIYNKCSKNFSYNVNNCNNNINIKNEYTNMCNYCYKNIVSRCNSTEENHEYATNDNIYKNHSIFYDNYCLTDINDKINRIKYRRKSDKIYNLSLNDEYSIKTKKKEKRKIFSDKNNETNLNIIHSKSNTLEDNLNNSNMTCNDNSNYNDINIRNLKNILYEDNFENKIKIHFNIEKLYERWNVYFEESKLHLSIQDYFLFNLSFIYNIYNYLILIYICTYFCEDSYFNFCENQKFYQFVKKVHALNKKKDCCWNIRHICDTSIIPNFLDFKDYKLLKAFFFLLQNSSNMFISKNIEYLNFPAVFIFCSDSKNFNFSHLDIIKISKNNNIIYLLYKRGNEGLFLSGLKPFIWIHKVLFDFVESLFLSSYDN</sequence>
<feature type="transmembrane region" description="Helical" evidence="2">
    <location>
        <begin position="6"/>
        <end position="30"/>
    </location>
</feature>
<dbReference type="KEGG" id="prel:PRELSG_1117100"/>
<dbReference type="Proteomes" id="UP000220158">
    <property type="component" value="Chromosome 11"/>
</dbReference>
<keyword evidence="2" id="KW-0472">Membrane</keyword>
<dbReference type="EMBL" id="LN835306">
    <property type="protein sequence ID" value="CRH00825.1"/>
    <property type="molecule type" value="Genomic_DNA"/>
</dbReference>